<dbReference type="OrthoDB" id="5290098at2"/>
<sequence length="335" mass="36630">MSNNDSDFPKNIGLALGSGSARGWAHIGVIRALADAGIEVKCIAGTSIGSLVGAAYALNKLDVLEDFARQLDWKQIVSFLDLTFPRSGLIEGKKITDFVRGHVREIDIEELPIRYCAVATDLTTGSEVVLNEGDLIDAIRASISVPGIFTAVQKNGSFLIDGGLVNPVPVSAVRNMGADYVIAVDLNADIAHKRIANGFATANPLLEKEVDQSSPPKWRIMQELTNRSNEFSSRTLSRIRQWVQRDPVPSIFDVLTTSINIMEAQITATRLTTDPPDLLIQPKLGHIRFLEYHRAQEAIEEGYREATAQLMEKWKGAAAINLQQDPVSGRTKNGI</sequence>
<dbReference type="Proteomes" id="UP000298602">
    <property type="component" value="Chromosome"/>
</dbReference>
<protein>
    <submittedName>
        <fullName evidence="6">Patatin</fullName>
    </submittedName>
</protein>
<keyword evidence="7" id="KW-1185">Reference proteome</keyword>
<evidence type="ECO:0000256" key="1">
    <source>
        <dbReference type="ARBA" id="ARBA00022801"/>
    </source>
</evidence>
<evidence type="ECO:0000313" key="6">
    <source>
        <dbReference type="EMBL" id="QCQ23494.1"/>
    </source>
</evidence>
<dbReference type="AlphaFoldDB" id="A0A4P8L6F5"/>
<feature type="domain" description="PNPLA" evidence="5">
    <location>
        <begin position="14"/>
        <end position="174"/>
    </location>
</feature>
<reference evidence="6 7" key="1">
    <citation type="submission" date="2019-05" db="EMBL/GenBank/DDBJ databases">
        <title>The Complete Genome Sequence of the n-alkane-degrading Desulfoglaeba alkanexedens ALDC reveals multiple alkylsuccinate synthase gene clusters.</title>
        <authorList>
            <person name="Callaghan A.V."/>
            <person name="Davidova I.A."/>
            <person name="Duncan K.E."/>
            <person name="Morris B."/>
            <person name="McInerney M.J."/>
        </authorList>
    </citation>
    <scope>NUCLEOTIDE SEQUENCE [LARGE SCALE GENOMIC DNA]</scope>
    <source>
        <strain evidence="6 7">ALDC</strain>
    </source>
</reference>
<keyword evidence="1 4" id="KW-0378">Hydrolase</keyword>
<dbReference type="PANTHER" id="PTHR14226">
    <property type="entry name" value="NEUROPATHY TARGET ESTERASE/SWISS CHEESE D.MELANOGASTER"/>
    <property type="match status" value="1"/>
</dbReference>
<dbReference type="Gene3D" id="3.40.1090.10">
    <property type="entry name" value="Cytosolic phospholipase A2 catalytic domain"/>
    <property type="match status" value="2"/>
</dbReference>
<dbReference type="EMBL" id="CP040098">
    <property type="protein sequence ID" value="QCQ23494.1"/>
    <property type="molecule type" value="Genomic_DNA"/>
</dbReference>
<dbReference type="Pfam" id="PF01734">
    <property type="entry name" value="Patatin"/>
    <property type="match status" value="1"/>
</dbReference>
<proteinExistence type="predicted"/>
<gene>
    <name evidence="6" type="ORF">FDQ92_07770</name>
</gene>
<accession>A0A4P8L6F5</accession>
<dbReference type="CDD" id="cd07228">
    <property type="entry name" value="Pat_NTE_like_bacteria"/>
    <property type="match status" value="1"/>
</dbReference>
<feature type="short sequence motif" description="DGA/G" evidence="4">
    <location>
        <begin position="161"/>
        <end position="163"/>
    </location>
</feature>
<keyword evidence="3 4" id="KW-0443">Lipid metabolism</keyword>
<comment type="caution">
    <text evidence="4">Lacks conserved residue(s) required for the propagation of feature annotation.</text>
</comment>
<evidence type="ECO:0000256" key="4">
    <source>
        <dbReference type="PROSITE-ProRule" id="PRU01161"/>
    </source>
</evidence>
<feature type="short sequence motif" description="GXSXG" evidence="4">
    <location>
        <begin position="45"/>
        <end position="49"/>
    </location>
</feature>
<dbReference type="InterPro" id="IPR016035">
    <property type="entry name" value="Acyl_Trfase/lysoPLipase"/>
</dbReference>
<dbReference type="RefSeq" id="WP_137425759.1">
    <property type="nucleotide sequence ID" value="NZ_CP040098.1"/>
</dbReference>
<dbReference type="InterPro" id="IPR002641">
    <property type="entry name" value="PNPLA_dom"/>
</dbReference>
<dbReference type="GO" id="GO:0016042">
    <property type="term" value="P:lipid catabolic process"/>
    <property type="evidence" value="ECO:0007669"/>
    <property type="project" value="UniProtKB-UniRule"/>
</dbReference>
<organism evidence="6 7">
    <name type="scientific">Desulfoglaeba alkanexedens ALDC</name>
    <dbReference type="NCBI Taxonomy" id="980445"/>
    <lineage>
        <taxon>Bacteria</taxon>
        <taxon>Pseudomonadati</taxon>
        <taxon>Thermodesulfobacteriota</taxon>
        <taxon>Syntrophobacteria</taxon>
        <taxon>Syntrophobacterales</taxon>
        <taxon>Syntrophobacteraceae</taxon>
        <taxon>Desulfoglaeba</taxon>
    </lineage>
</organism>
<dbReference type="PANTHER" id="PTHR14226:SF76">
    <property type="entry name" value="NTE FAMILY PROTEIN RSSA"/>
    <property type="match status" value="1"/>
</dbReference>
<feature type="active site" description="Proton acceptor" evidence="4">
    <location>
        <position position="161"/>
    </location>
</feature>
<dbReference type="SUPFAM" id="SSF52151">
    <property type="entry name" value="FabD/lysophospholipase-like"/>
    <property type="match status" value="1"/>
</dbReference>
<evidence type="ECO:0000313" key="7">
    <source>
        <dbReference type="Proteomes" id="UP000298602"/>
    </source>
</evidence>
<dbReference type="PROSITE" id="PS51635">
    <property type="entry name" value="PNPLA"/>
    <property type="match status" value="1"/>
</dbReference>
<dbReference type="InterPro" id="IPR050301">
    <property type="entry name" value="NTE"/>
</dbReference>
<evidence type="ECO:0000256" key="2">
    <source>
        <dbReference type="ARBA" id="ARBA00022963"/>
    </source>
</evidence>
<evidence type="ECO:0000256" key="3">
    <source>
        <dbReference type="ARBA" id="ARBA00023098"/>
    </source>
</evidence>
<name>A0A4P8L6F5_9BACT</name>
<reference evidence="6 7" key="2">
    <citation type="submission" date="2019-05" db="EMBL/GenBank/DDBJ databases">
        <authorList>
            <person name="Suflita J.M."/>
            <person name="Marks C.R."/>
        </authorList>
    </citation>
    <scope>NUCLEOTIDE SEQUENCE [LARGE SCALE GENOMIC DNA]</scope>
    <source>
        <strain evidence="6 7">ALDC</strain>
    </source>
</reference>
<keyword evidence="2 4" id="KW-0442">Lipid degradation</keyword>
<feature type="active site" description="Nucleophile" evidence="4">
    <location>
        <position position="47"/>
    </location>
</feature>
<dbReference type="KEGG" id="dax:FDQ92_07770"/>
<evidence type="ECO:0000259" key="5">
    <source>
        <dbReference type="PROSITE" id="PS51635"/>
    </source>
</evidence>
<dbReference type="GO" id="GO:0016787">
    <property type="term" value="F:hydrolase activity"/>
    <property type="evidence" value="ECO:0007669"/>
    <property type="project" value="UniProtKB-UniRule"/>
</dbReference>